<dbReference type="Proteomes" id="UP000176634">
    <property type="component" value="Unassembled WGS sequence"/>
</dbReference>
<evidence type="ECO:0000256" key="2">
    <source>
        <dbReference type="SAM" id="Phobius"/>
    </source>
</evidence>
<comment type="caution">
    <text evidence="3">The sequence shown here is derived from an EMBL/GenBank/DDBJ whole genome shotgun (WGS) entry which is preliminary data.</text>
</comment>
<feature type="region of interest" description="Disordered" evidence="1">
    <location>
        <begin position="82"/>
        <end position="104"/>
    </location>
</feature>
<gene>
    <name evidence="3" type="ORF">A2563_05260</name>
</gene>
<evidence type="ECO:0000256" key="1">
    <source>
        <dbReference type="SAM" id="MobiDB-lite"/>
    </source>
</evidence>
<protein>
    <submittedName>
        <fullName evidence="3">Uncharacterized protein</fullName>
    </submittedName>
</protein>
<evidence type="ECO:0000313" key="4">
    <source>
        <dbReference type="Proteomes" id="UP000176634"/>
    </source>
</evidence>
<keyword evidence="2" id="KW-1133">Transmembrane helix</keyword>
<name>A0A1F6P854_9BACT</name>
<accession>A0A1F6P854</accession>
<keyword evidence="2" id="KW-0812">Transmembrane</keyword>
<keyword evidence="2" id="KW-0472">Membrane</keyword>
<dbReference type="STRING" id="1798705.A2563_05260"/>
<organism evidence="3 4">
    <name type="scientific">Candidatus Magasanikbacteria bacterium RIFOXYD1_FULL_40_23</name>
    <dbReference type="NCBI Taxonomy" id="1798705"/>
    <lineage>
        <taxon>Bacteria</taxon>
        <taxon>Candidatus Magasanikiibacteriota</taxon>
    </lineage>
</organism>
<proteinExistence type="predicted"/>
<dbReference type="AlphaFoldDB" id="A0A1F6P854"/>
<sequence length="104" mass="12709">MQETAYGSFFVFVCIDPQLIFCYIYCKESVMYSSDPQLKFNLWSVQMSEQMELNHVPFTWMERFIMGDAKVDAFLKAQRKRLRKNKQQRERRKAQKKLQKRRVR</sequence>
<dbReference type="EMBL" id="MFRA01000006">
    <property type="protein sequence ID" value="OGH92361.1"/>
    <property type="molecule type" value="Genomic_DNA"/>
</dbReference>
<feature type="transmembrane region" description="Helical" evidence="2">
    <location>
        <begin position="6"/>
        <end position="26"/>
    </location>
</feature>
<reference evidence="3 4" key="1">
    <citation type="journal article" date="2016" name="Nat. Commun.">
        <title>Thousands of microbial genomes shed light on interconnected biogeochemical processes in an aquifer system.</title>
        <authorList>
            <person name="Anantharaman K."/>
            <person name="Brown C.T."/>
            <person name="Hug L.A."/>
            <person name="Sharon I."/>
            <person name="Castelle C.J."/>
            <person name="Probst A.J."/>
            <person name="Thomas B.C."/>
            <person name="Singh A."/>
            <person name="Wilkins M.J."/>
            <person name="Karaoz U."/>
            <person name="Brodie E.L."/>
            <person name="Williams K.H."/>
            <person name="Hubbard S.S."/>
            <person name="Banfield J.F."/>
        </authorList>
    </citation>
    <scope>NUCLEOTIDE SEQUENCE [LARGE SCALE GENOMIC DNA]</scope>
</reference>
<evidence type="ECO:0000313" key="3">
    <source>
        <dbReference type="EMBL" id="OGH92361.1"/>
    </source>
</evidence>